<keyword evidence="4" id="KW-1185">Reference proteome</keyword>
<accession>A0A5P1FNC0</accession>
<gene>
    <name evidence="3" type="ORF">A4U43_C01F4180</name>
</gene>
<name>A0A5P1FNC0_ASPOF</name>
<dbReference type="AlphaFoldDB" id="A0A5P1FNC0"/>
<proteinExistence type="predicted"/>
<evidence type="ECO:0000256" key="1">
    <source>
        <dbReference type="SAM" id="MobiDB-lite"/>
    </source>
</evidence>
<dbReference type="EMBL" id="CM007381">
    <property type="protein sequence ID" value="ONK79223.1"/>
    <property type="molecule type" value="Genomic_DNA"/>
</dbReference>
<reference evidence="4" key="1">
    <citation type="journal article" date="2017" name="Nat. Commun.">
        <title>The asparagus genome sheds light on the origin and evolution of a young Y chromosome.</title>
        <authorList>
            <person name="Harkess A."/>
            <person name="Zhou J."/>
            <person name="Xu C."/>
            <person name="Bowers J.E."/>
            <person name="Van der Hulst R."/>
            <person name="Ayyampalayam S."/>
            <person name="Mercati F."/>
            <person name="Riccardi P."/>
            <person name="McKain M.R."/>
            <person name="Kakrana A."/>
            <person name="Tang H."/>
            <person name="Ray J."/>
            <person name="Groenendijk J."/>
            <person name="Arikit S."/>
            <person name="Mathioni S.M."/>
            <person name="Nakano M."/>
            <person name="Shan H."/>
            <person name="Telgmann-Rauber A."/>
            <person name="Kanno A."/>
            <person name="Yue Z."/>
            <person name="Chen H."/>
            <person name="Li W."/>
            <person name="Chen Y."/>
            <person name="Xu X."/>
            <person name="Zhang Y."/>
            <person name="Luo S."/>
            <person name="Chen H."/>
            <person name="Gao J."/>
            <person name="Mao Z."/>
            <person name="Pires J.C."/>
            <person name="Luo M."/>
            <person name="Kudrna D."/>
            <person name="Wing R.A."/>
            <person name="Meyers B.C."/>
            <person name="Yi K."/>
            <person name="Kong H."/>
            <person name="Lavrijsen P."/>
            <person name="Sunseri F."/>
            <person name="Falavigna A."/>
            <person name="Ye Y."/>
            <person name="Leebens-Mack J.H."/>
            <person name="Chen G."/>
        </authorList>
    </citation>
    <scope>NUCLEOTIDE SEQUENCE [LARGE SCALE GENOMIC DNA]</scope>
    <source>
        <strain evidence="4">cv. DH0086</strain>
    </source>
</reference>
<feature type="domain" description="DUF1421" evidence="2">
    <location>
        <begin position="277"/>
        <end position="319"/>
    </location>
</feature>
<organism evidence="3 4">
    <name type="scientific">Asparagus officinalis</name>
    <name type="common">Garden asparagus</name>
    <dbReference type="NCBI Taxonomy" id="4686"/>
    <lineage>
        <taxon>Eukaryota</taxon>
        <taxon>Viridiplantae</taxon>
        <taxon>Streptophyta</taxon>
        <taxon>Embryophyta</taxon>
        <taxon>Tracheophyta</taxon>
        <taxon>Spermatophyta</taxon>
        <taxon>Magnoliopsida</taxon>
        <taxon>Liliopsida</taxon>
        <taxon>Asparagales</taxon>
        <taxon>Asparagaceae</taxon>
        <taxon>Asparagoideae</taxon>
        <taxon>Asparagus</taxon>
    </lineage>
</organism>
<dbReference type="PANTHER" id="PTHR31805:SF16">
    <property type="entry name" value="FORMIN-LIKE PROTEIN (DUF1421)"/>
    <property type="match status" value="1"/>
</dbReference>
<protein>
    <recommendedName>
        <fullName evidence="2">DUF1421 domain-containing protein</fullName>
    </recommendedName>
</protein>
<dbReference type="Proteomes" id="UP000243459">
    <property type="component" value="Chromosome 1"/>
</dbReference>
<feature type="compositionally biased region" description="Polar residues" evidence="1">
    <location>
        <begin position="31"/>
        <end position="43"/>
    </location>
</feature>
<evidence type="ECO:0000313" key="4">
    <source>
        <dbReference type="Proteomes" id="UP000243459"/>
    </source>
</evidence>
<dbReference type="PANTHER" id="PTHR31805">
    <property type="entry name" value="RECEPTOR-LIKE KINASE, PUTATIVE (DUF1421)-RELATED"/>
    <property type="match status" value="1"/>
</dbReference>
<sequence length="327" mass="36413">MASGGSSGRTSSGPRSFDFVSDDVLCAYDDYTNQDPPNGNRSDPSPKGFHESRMGRQLVSVYGQQDEYSKEEIIDAVEKCMKKYADNLLRHLVGITGRLSQLEIYCSKLEQSIGEFQADMIRDQSQADTKLKSLEKHLQEPFPQYQQQHWPQPSPQQLTQQAMAPTQPPAAALASAISPAAHPTGYGTNSTINFTIPTCSTSNTTQLYPPSPLVMQVLHLTNHSLMYRAITLSTVWMEAEFRRIKEETIHPQAMFRACQQLLPGNSSGFHVRSHPYMDMIEKAVSMGYPRDQVVGVVNRMAESRQPVDFNALLDRLNSGPAAGGSRW</sequence>
<evidence type="ECO:0000313" key="3">
    <source>
        <dbReference type="EMBL" id="ONK79223.1"/>
    </source>
</evidence>
<feature type="region of interest" description="Disordered" evidence="1">
    <location>
        <begin position="28"/>
        <end position="51"/>
    </location>
</feature>
<dbReference type="Gramene" id="ONK79223">
    <property type="protein sequence ID" value="ONK79223"/>
    <property type="gene ID" value="A4U43_C01F4180"/>
</dbReference>
<dbReference type="InterPro" id="IPR010820">
    <property type="entry name" value="DUF1421"/>
</dbReference>
<dbReference type="Pfam" id="PF07223">
    <property type="entry name" value="DUF1421"/>
    <property type="match status" value="1"/>
</dbReference>
<evidence type="ECO:0000259" key="2">
    <source>
        <dbReference type="Pfam" id="PF07223"/>
    </source>
</evidence>